<evidence type="ECO:0000313" key="8">
    <source>
        <dbReference type="EMBL" id="QNO57775.1"/>
    </source>
</evidence>
<protein>
    <submittedName>
        <fullName evidence="8">PqqA peptide cyclase</fullName>
        <ecNumber evidence="8">1.21.98.4</ecNumber>
    </submittedName>
</protein>
<organism evidence="8">
    <name type="scientific">Candidatus Methanophaga sp. ANME-1 ERB7</name>
    <dbReference type="NCBI Taxonomy" id="2759913"/>
    <lineage>
        <taxon>Archaea</taxon>
        <taxon>Methanobacteriati</taxon>
        <taxon>Methanobacteriota</taxon>
        <taxon>Stenosarchaea group</taxon>
        <taxon>Methanomicrobia</taxon>
        <taxon>Candidatus Methanophagales</taxon>
        <taxon>Candidatus Methanophagaceae</taxon>
        <taxon>Candidatus Methanophaga</taxon>
    </lineage>
</organism>
<dbReference type="InterPro" id="IPR017200">
    <property type="entry name" value="PqqE-like"/>
</dbReference>
<dbReference type="SFLD" id="SFLDS00029">
    <property type="entry name" value="Radical_SAM"/>
    <property type="match status" value="1"/>
</dbReference>
<dbReference type="CDD" id="cd01335">
    <property type="entry name" value="Radical_SAM"/>
    <property type="match status" value="1"/>
</dbReference>
<evidence type="ECO:0000256" key="2">
    <source>
        <dbReference type="ARBA" id="ARBA00022485"/>
    </source>
</evidence>
<dbReference type="SUPFAM" id="SSF102114">
    <property type="entry name" value="Radical SAM enzymes"/>
    <property type="match status" value="1"/>
</dbReference>
<dbReference type="SFLD" id="SFLDG01386">
    <property type="entry name" value="main_SPASM_domain-containing"/>
    <property type="match status" value="1"/>
</dbReference>
<dbReference type="SFLD" id="SFLDG01067">
    <property type="entry name" value="SPASM/twitch_domain_containing"/>
    <property type="match status" value="1"/>
</dbReference>
<evidence type="ECO:0000256" key="1">
    <source>
        <dbReference type="ARBA" id="ARBA00001966"/>
    </source>
</evidence>
<gene>
    <name evidence="8" type="primary">pqqE_1</name>
    <name evidence="8" type="ORF">OHAEDELL_00002</name>
</gene>
<keyword evidence="5" id="KW-0408">Iron</keyword>
<dbReference type="GO" id="GO:0051539">
    <property type="term" value="F:4 iron, 4 sulfur cluster binding"/>
    <property type="evidence" value="ECO:0007669"/>
    <property type="project" value="UniProtKB-KW"/>
</dbReference>
<dbReference type="GO" id="GO:0046872">
    <property type="term" value="F:metal ion binding"/>
    <property type="evidence" value="ECO:0007669"/>
    <property type="project" value="UniProtKB-KW"/>
</dbReference>
<evidence type="ECO:0000256" key="3">
    <source>
        <dbReference type="ARBA" id="ARBA00022691"/>
    </source>
</evidence>
<dbReference type="Pfam" id="PF04055">
    <property type="entry name" value="Radical_SAM"/>
    <property type="match status" value="1"/>
</dbReference>
<evidence type="ECO:0000259" key="7">
    <source>
        <dbReference type="PROSITE" id="PS51918"/>
    </source>
</evidence>
<dbReference type="AlphaFoldDB" id="A0A7G9ZBZ1"/>
<evidence type="ECO:0000256" key="4">
    <source>
        <dbReference type="ARBA" id="ARBA00022723"/>
    </source>
</evidence>
<dbReference type="GO" id="GO:0016491">
    <property type="term" value="F:oxidoreductase activity"/>
    <property type="evidence" value="ECO:0007669"/>
    <property type="project" value="UniProtKB-KW"/>
</dbReference>
<dbReference type="EMBL" id="MT631702">
    <property type="protein sequence ID" value="QNO57775.1"/>
    <property type="molecule type" value="Genomic_DNA"/>
</dbReference>
<dbReference type="InterPro" id="IPR023885">
    <property type="entry name" value="4Fe4S-binding_SPASM_dom"/>
</dbReference>
<dbReference type="InterPro" id="IPR007197">
    <property type="entry name" value="rSAM"/>
</dbReference>
<comment type="cofactor">
    <cofactor evidence="1">
        <name>[4Fe-4S] cluster</name>
        <dbReference type="ChEBI" id="CHEBI:49883"/>
    </cofactor>
</comment>
<dbReference type="InterPro" id="IPR058240">
    <property type="entry name" value="rSAM_sf"/>
</dbReference>
<dbReference type="PANTHER" id="PTHR11228:SF7">
    <property type="entry name" value="PQQA PEPTIDE CYCLASE"/>
    <property type="match status" value="1"/>
</dbReference>
<keyword evidence="4" id="KW-0479">Metal-binding</keyword>
<reference evidence="8" key="1">
    <citation type="submission" date="2020-06" db="EMBL/GenBank/DDBJ databases">
        <title>Unique genomic features of the anaerobic methanotrophic archaea.</title>
        <authorList>
            <person name="Chadwick G.L."/>
            <person name="Skennerton C.T."/>
            <person name="Laso-Perez R."/>
            <person name="Leu A.O."/>
            <person name="Speth D.R."/>
            <person name="Yu H."/>
            <person name="Morgan-Lang C."/>
            <person name="Hatzenpichler R."/>
            <person name="Goudeau D."/>
            <person name="Malmstrom R."/>
            <person name="Brazelton W.J."/>
            <person name="Woyke T."/>
            <person name="Hallam S.J."/>
            <person name="Tyson G.W."/>
            <person name="Wegener G."/>
            <person name="Boetius A."/>
            <person name="Orphan V."/>
        </authorList>
    </citation>
    <scope>NUCLEOTIDE SEQUENCE</scope>
</reference>
<feature type="domain" description="Radical SAM core" evidence="7">
    <location>
        <begin position="47"/>
        <end position="260"/>
    </location>
</feature>
<name>A0A7G9ZBZ1_9EURY</name>
<dbReference type="InterPro" id="IPR050377">
    <property type="entry name" value="Radical_SAM_PqqE_MftC-like"/>
</dbReference>
<dbReference type="Gene3D" id="3.20.20.70">
    <property type="entry name" value="Aldolase class I"/>
    <property type="match status" value="1"/>
</dbReference>
<proteinExistence type="predicted"/>
<dbReference type="PANTHER" id="PTHR11228">
    <property type="entry name" value="RADICAL SAM DOMAIN PROTEIN"/>
    <property type="match status" value="1"/>
</dbReference>
<dbReference type="NCBIfam" id="TIGR04085">
    <property type="entry name" value="rSAM_more_4Fe4S"/>
    <property type="match status" value="1"/>
</dbReference>
<dbReference type="PROSITE" id="PS51918">
    <property type="entry name" value="RADICAL_SAM"/>
    <property type="match status" value="1"/>
</dbReference>
<dbReference type="CDD" id="cd21123">
    <property type="entry name" value="SPASM_MftC-like"/>
    <property type="match status" value="1"/>
</dbReference>
<keyword evidence="2" id="KW-0004">4Fe-4S</keyword>
<keyword evidence="3" id="KW-0949">S-adenosyl-L-methionine</keyword>
<keyword evidence="6" id="KW-0411">Iron-sulfur</keyword>
<dbReference type="InterPro" id="IPR013785">
    <property type="entry name" value="Aldolase_TIM"/>
</dbReference>
<evidence type="ECO:0000256" key="5">
    <source>
        <dbReference type="ARBA" id="ARBA00023004"/>
    </source>
</evidence>
<keyword evidence="8" id="KW-0560">Oxidoreductase</keyword>
<dbReference type="Pfam" id="PF13186">
    <property type="entry name" value="SPASM"/>
    <property type="match status" value="1"/>
</dbReference>
<dbReference type="EC" id="1.21.98.4" evidence="8"/>
<evidence type="ECO:0000256" key="6">
    <source>
        <dbReference type="ARBA" id="ARBA00023014"/>
    </source>
</evidence>
<dbReference type="PIRSF" id="PIRSF037420">
    <property type="entry name" value="PQQ_syn_pqqE"/>
    <property type="match status" value="1"/>
</dbReference>
<sequence length="385" mass="42676">MNAKEHVYICIYLTEMSNMAAEELKSWIEEHEDELFANDAVGTGCFSYLPGEVVWAVTKQCNLRCKHCSISEEDQEELTTEEGFTLIEDAAKLGPVKFAFTGGEPMLREDIYDLIEYASSFDMQVVMATNGTLISDAVAKRLKKAGLERAAMSIDAIGNAHDDFRGVDGAFEGVIRGVKACKNAGLAAQLFAMVTRDNYHELTKIIKLADDLNLWRIYLIYLIAVGRGKEISEACLSTDENMRFFDFVAKRQTGAKVWLKPICNPQYWAYLTDKGLVDDGAGFTGCTAGITRFHIFPNGDVTPCAYLPVKAGNIREQRFLDIVRDSEMFKALRAREVKGHCAACKYKQICGGCRSRAYATSGDYLAEDPVCWLGDGKGKGEGEGR</sequence>
<accession>A0A7G9ZBZ1</accession>